<reference evidence="2 3" key="1">
    <citation type="submission" date="2016-12" db="EMBL/GenBank/DDBJ databases">
        <title>Thioflexothrix psekupsii D3 genome sequencing and assembly.</title>
        <authorList>
            <person name="Fomenkov A."/>
            <person name="Vincze T."/>
            <person name="Grabovich M."/>
            <person name="Anton B.P."/>
            <person name="Dubinina G."/>
            <person name="Orlova M."/>
            <person name="Belousova E."/>
            <person name="Roberts R.J."/>
        </authorList>
    </citation>
    <scope>NUCLEOTIDE SEQUENCE [LARGE SCALE GENOMIC DNA]</scope>
    <source>
        <strain evidence="2">D3</strain>
    </source>
</reference>
<keyword evidence="3" id="KW-1185">Reference proteome</keyword>
<dbReference type="InterPro" id="IPR025641">
    <property type="entry name" value="DUF4340"/>
</dbReference>
<dbReference type="OrthoDB" id="5607991at2"/>
<gene>
    <name evidence="2" type="ORF">TPSD3_04495</name>
</gene>
<sequence>MLSHRWWVNFVLLLIIFLLVIAVVIARGNGGRCEKGEPCETPPLTHRKPNEIQNIRIQRHGHDELHLTRLNADEWQLLKPLNLPARTFRVNKLLDILTTHRYVALNEEIPDLAALKLNPPIARIWFDDFNISLGDSTPINTQQRYVLIGRMVYLLDDHFDMILGQSAADFSSLFPFGQQASFKKLVLPQFTLEKIDGQWQLTETKDHTQALKTHDLTALATRWQSLQALNVSLQTENEVEWSTFPMVQIYLEKSTGEESPWLLYQVSTHPELILAAPERGVRYHFSATQADILALNR</sequence>
<evidence type="ECO:0000259" key="1">
    <source>
        <dbReference type="Pfam" id="PF14238"/>
    </source>
</evidence>
<dbReference type="Proteomes" id="UP000194798">
    <property type="component" value="Unassembled WGS sequence"/>
</dbReference>
<protein>
    <recommendedName>
        <fullName evidence="1">DUF4340 domain-containing protein</fullName>
    </recommendedName>
</protein>
<feature type="domain" description="DUF4340" evidence="1">
    <location>
        <begin position="75"/>
        <end position="232"/>
    </location>
</feature>
<name>A0A251X9P0_9GAMM</name>
<dbReference type="Pfam" id="PF14238">
    <property type="entry name" value="DUF4340"/>
    <property type="match status" value="1"/>
</dbReference>
<dbReference type="AlphaFoldDB" id="A0A251X9P0"/>
<dbReference type="RefSeq" id="WP_086487401.1">
    <property type="nucleotide sequence ID" value="NZ_MSLT01000007.1"/>
</dbReference>
<evidence type="ECO:0000313" key="2">
    <source>
        <dbReference type="EMBL" id="OUD14970.1"/>
    </source>
</evidence>
<comment type="caution">
    <text evidence="2">The sequence shown here is derived from an EMBL/GenBank/DDBJ whole genome shotgun (WGS) entry which is preliminary data.</text>
</comment>
<organism evidence="2 3">
    <name type="scientific">Thioflexithrix psekupsensis</name>
    <dbReference type="NCBI Taxonomy" id="1570016"/>
    <lineage>
        <taxon>Bacteria</taxon>
        <taxon>Pseudomonadati</taxon>
        <taxon>Pseudomonadota</taxon>
        <taxon>Gammaproteobacteria</taxon>
        <taxon>Thiotrichales</taxon>
        <taxon>Thioflexithrix</taxon>
    </lineage>
</organism>
<dbReference type="EMBL" id="MSLT01000007">
    <property type="protein sequence ID" value="OUD14970.1"/>
    <property type="molecule type" value="Genomic_DNA"/>
</dbReference>
<accession>A0A251X9P0</accession>
<evidence type="ECO:0000313" key="3">
    <source>
        <dbReference type="Proteomes" id="UP000194798"/>
    </source>
</evidence>
<proteinExistence type="predicted"/>